<keyword evidence="4 7" id="KW-0067">ATP-binding</keyword>
<accession>A0ABT2HFF0</accession>
<dbReference type="InterPro" id="IPR050319">
    <property type="entry name" value="ABC_transp_ATP-bind"/>
</dbReference>
<dbReference type="SUPFAM" id="SSF52540">
    <property type="entry name" value="P-loop containing nucleoside triphosphate hydrolases"/>
    <property type="match status" value="2"/>
</dbReference>
<dbReference type="InterPro" id="IPR003439">
    <property type="entry name" value="ABC_transporter-like_ATP-bd"/>
</dbReference>
<evidence type="ECO:0000313" key="8">
    <source>
        <dbReference type="Proteomes" id="UP001652264"/>
    </source>
</evidence>
<comment type="caution">
    <text evidence="7">The sequence shown here is derived from an EMBL/GenBank/DDBJ whole genome shotgun (WGS) entry which is preliminary data.</text>
</comment>
<evidence type="ECO:0000259" key="6">
    <source>
        <dbReference type="PROSITE" id="PS50893"/>
    </source>
</evidence>
<feature type="region of interest" description="Disordered" evidence="5">
    <location>
        <begin position="256"/>
        <end position="282"/>
    </location>
</feature>
<evidence type="ECO:0000256" key="1">
    <source>
        <dbReference type="ARBA" id="ARBA00005417"/>
    </source>
</evidence>
<dbReference type="EMBL" id="JANVAD010000002">
    <property type="protein sequence ID" value="MCS6521988.1"/>
    <property type="molecule type" value="Genomic_DNA"/>
</dbReference>
<feature type="domain" description="ABC transporter" evidence="6">
    <location>
        <begin position="287"/>
        <end position="527"/>
    </location>
</feature>
<evidence type="ECO:0000256" key="2">
    <source>
        <dbReference type="ARBA" id="ARBA00022448"/>
    </source>
</evidence>
<proteinExistence type="inferred from homology"/>
<dbReference type="Proteomes" id="UP001652264">
    <property type="component" value="Unassembled WGS sequence"/>
</dbReference>
<evidence type="ECO:0000313" key="7">
    <source>
        <dbReference type="EMBL" id="MCS6521988.1"/>
    </source>
</evidence>
<dbReference type="CDD" id="cd03257">
    <property type="entry name" value="ABC_NikE_OppD_transporters"/>
    <property type="match status" value="2"/>
</dbReference>
<evidence type="ECO:0000256" key="5">
    <source>
        <dbReference type="SAM" id="MobiDB-lite"/>
    </source>
</evidence>
<name>A0ABT2HFF0_9MICO</name>
<dbReference type="Pfam" id="PF00005">
    <property type="entry name" value="ABC_tran"/>
    <property type="match status" value="2"/>
</dbReference>
<feature type="domain" description="ABC transporter" evidence="6">
    <location>
        <begin position="9"/>
        <end position="254"/>
    </location>
</feature>
<keyword evidence="8" id="KW-1185">Reference proteome</keyword>
<reference evidence="7 8" key="1">
    <citation type="submission" date="2022-08" db="EMBL/GenBank/DDBJ databases">
        <title>Taxonomy of Curtobacterium flaccumfaciens.</title>
        <authorList>
            <person name="Osdaghi E."/>
            <person name="Taghavi S.M."/>
            <person name="Hamidizade M."/>
            <person name="Abachi H."/>
            <person name="Fazliarab A."/>
            <person name="Baeyen S."/>
            <person name="Portier P."/>
            <person name="Van Vaerenbergh J."/>
            <person name="Jacques M.-A."/>
        </authorList>
    </citation>
    <scope>NUCLEOTIDE SEQUENCE [LARGE SCALE GENOMIC DNA]</scope>
    <source>
        <strain evidence="7 8">LMG8786T</strain>
    </source>
</reference>
<dbReference type="PANTHER" id="PTHR43776:SF7">
    <property type="entry name" value="D,D-DIPEPTIDE TRANSPORT ATP-BINDING PROTEIN DDPF-RELATED"/>
    <property type="match status" value="1"/>
</dbReference>
<dbReference type="PANTHER" id="PTHR43776">
    <property type="entry name" value="TRANSPORT ATP-BINDING PROTEIN"/>
    <property type="match status" value="1"/>
</dbReference>
<keyword evidence="2" id="KW-0813">Transport</keyword>
<dbReference type="PROSITE" id="PS50893">
    <property type="entry name" value="ABC_TRANSPORTER_2"/>
    <property type="match status" value="2"/>
</dbReference>
<dbReference type="InterPro" id="IPR017871">
    <property type="entry name" value="ABC_transporter-like_CS"/>
</dbReference>
<dbReference type="InterPro" id="IPR027417">
    <property type="entry name" value="P-loop_NTPase"/>
</dbReference>
<dbReference type="RefSeq" id="WP_229666837.1">
    <property type="nucleotide sequence ID" value="NZ_BMNV01000005.1"/>
</dbReference>
<dbReference type="GO" id="GO:0005524">
    <property type="term" value="F:ATP binding"/>
    <property type="evidence" value="ECO:0007669"/>
    <property type="project" value="UniProtKB-KW"/>
</dbReference>
<dbReference type="SMART" id="SM00382">
    <property type="entry name" value="AAA"/>
    <property type="match status" value="2"/>
</dbReference>
<evidence type="ECO:0000256" key="4">
    <source>
        <dbReference type="ARBA" id="ARBA00022840"/>
    </source>
</evidence>
<dbReference type="PROSITE" id="PS00211">
    <property type="entry name" value="ABC_TRANSPORTER_1"/>
    <property type="match status" value="2"/>
</dbReference>
<keyword evidence="3" id="KW-0547">Nucleotide-binding</keyword>
<sequence>MDELGASVLDVRGLTVRAGDAVLVHDVAFTVARGECVALVGASGSGKTVTARAVLGLSAAGTSVDAEVLRLAGQDVRGLSERQWRRLRGATVGYVGQEALGALDPLRPVGREVGDALRLHTRMTAAERVDAVRTALAAVDLDPDLAHDGRLAGTLSGGMRQRALIAAATVGAPDLVVADEPTTALDAAVAVTVMEQLRAAQRRGAGLLVITHDLGLVAGWADRVVVVDDGTVAEQGPTSAVFAAPEHPVTQALVRAARADRSRDDAGDDAGDGARDDLAATGGPTILAGRGLSRSFAGVPAVQDVSLTVRPGRVLGVIGASGSGKTTVARMLLGLEEPDAGTVTLDGAPWVPLPERDRRARRHRVAAVVQDPGATFDERWTVERVLADALSDGRERRARGALGGRVDEALRQVGLDPALRPRSPWTLSGGQRQRLAIARALATSPEVVVLDEPVTALDATVQDAVLTLLERLRDETGVAMVLVSHDLRAVRRTADEVLVVHGGRVVEHGPAARVWAAPEHPETARLLAAAARLAAGPS</sequence>
<dbReference type="InterPro" id="IPR003593">
    <property type="entry name" value="AAA+_ATPase"/>
</dbReference>
<organism evidence="7 8">
    <name type="scientific">Curtobacterium citreum</name>
    <dbReference type="NCBI Taxonomy" id="2036"/>
    <lineage>
        <taxon>Bacteria</taxon>
        <taxon>Bacillati</taxon>
        <taxon>Actinomycetota</taxon>
        <taxon>Actinomycetes</taxon>
        <taxon>Micrococcales</taxon>
        <taxon>Microbacteriaceae</taxon>
        <taxon>Curtobacterium</taxon>
    </lineage>
</organism>
<gene>
    <name evidence="7" type="ORF">NYQ28_05345</name>
</gene>
<dbReference type="Gene3D" id="3.40.50.300">
    <property type="entry name" value="P-loop containing nucleotide triphosphate hydrolases"/>
    <property type="match status" value="2"/>
</dbReference>
<comment type="similarity">
    <text evidence="1">Belongs to the ABC transporter superfamily.</text>
</comment>
<protein>
    <submittedName>
        <fullName evidence="7">ABC transporter ATP-binding protein</fullName>
    </submittedName>
</protein>
<evidence type="ECO:0000256" key="3">
    <source>
        <dbReference type="ARBA" id="ARBA00022741"/>
    </source>
</evidence>